<dbReference type="SUPFAM" id="SSF47413">
    <property type="entry name" value="lambda repressor-like DNA-binding domains"/>
    <property type="match status" value="1"/>
</dbReference>
<dbReference type="InterPro" id="IPR028082">
    <property type="entry name" value="Peripla_BP_I"/>
</dbReference>
<dbReference type="Proteomes" id="UP000290637">
    <property type="component" value="Chromosome"/>
</dbReference>
<dbReference type="AlphaFoldDB" id="A0A4P6KXT3"/>
<dbReference type="InterPro" id="IPR010982">
    <property type="entry name" value="Lambda_DNA-bd_dom_sf"/>
</dbReference>
<dbReference type="Gene3D" id="3.40.50.2300">
    <property type="match status" value="2"/>
</dbReference>
<evidence type="ECO:0000256" key="3">
    <source>
        <dbReference type="ARBA" id="ARBA00023163"/>
    </source>
</evidence>
<dbReference type="SMART" id="SM00354">
    <property type="entry name" value="HTH_LACI"/>
    <property type="match status" value="1"/>
</dbReference>
<dbReference type="PANTHER" id="PTHR30146:SF153">
    <property type="entry name" value="LACTOSE OPERON REPRESSOR"/>
    <property type="match status" value="1"/>
</dbReference>
<dbReference type="InterPro" id="IPR046335">
    <property type="entry name" value="LacI/GalR-like_sensor"/>
</dbReference>
<dbReference type="InterPro" id="IPR000843">
    <property type="entry name" value="HTH_LacI"/>
</dbReference>
<dbReference type="CDD" id="cd06267">
    <property type="entry name" value="PBP1_LacI_sugar_binding-like"/>
    <property type="match status" value="1"/>
</dbReference>
<evidence type="ECO:0000256" key="2">
    <source>
        <dbReference type="ARBA" id="ARBA00023125"/>
    </source>
</evidence>
<evidence type="ECO:0000313" key="7">
    <source>
        <dbReference type="Proteomes" id="UP000290637"/>
    </source>
</evidence>
<proteinExistence type="predicted"/>
<dbReference type="PANTHER" id="PTHR30146">
    <property type="entry name" value="LACI-RELATED TRANSCRIPTIONAL REPRESSOR"/>
    <property type="match status" value="1"/>
</dbReference>
<dbReference type="Gene3D" id="1.10.260.40">
    <property type="entry name" value="lambda repressor-like DNA-binding domains"/>
    <property type="match status" value="1"/>
</dbReference>
<evidence type="ECO:0000313" key="6">
    <source>
        <dbReference type="EMBL" id="QBE63545.1"/>
    </source>
</evidence>
<keyword evidence="3" id="KW-0804">Transcription</keyword>
<feature type="compositionally biased region" description="Basic residues" evidence="4">
    <location>
        <begin position="351"/>
        <end position="360"/>
    </location>
</feature>
<dbReference type="CDD" id="cd01392">
    <property type="entry name" value="HTH_LacI"/>
    <property type="match status" value="1"/>
</dbReference>
<feature type="domain" description="HTH lacI-type" evidence="5">
    <location>
        <begin position="11"/>
        <end position="65"/>
    </location>
</feature>
<dbReference type="SUPFAM" id="SSF53822">
    <property type="entry name" value="Periplasmic binding protein-like I"/>
    <property type="match status" value="1"/>
</dbReference>
<sequence length="360" mass="38906">MTKEWMGKMGTTLVDVAEAAGVSTMTASRAFSGAGYVAEEVKAKVLEAAASLGYSPDAAARMRKSGRTNVVGFVVTDMTSTVINEFVAEMGAVVHEHHMDLLIYNTFGELDVDGGKRISELLDSLWDGLVFVTPRMTEPYLQTLEKSDTPVVLVNYCARETSLPVVIGDNVNCSRDAVTHLIDLGHRRIGFIRGTPYSGQSAERERGYRLALEQAGIVADERLVGQGEFNEHTGFEAARLLLAQPDRPTAIFAANDAMAIGCMRAAREAGLKLPDQLSLVGFDDMAGAGMLQPGLTTLRHPAPEMARAAVGELIRRIHNEPGKRQRMTFPGELVIRASTAPPDVATPGKERARRPRKSAA</sequence>
<reference evidence="6 7" key="1">
    <citation type="submission" date="2019-02" db="EMBL/GenBank/DDBJ databases">
        <title>Draft Genome Sequences of Six Type Strains of the Genus Massilia.</title>
        <authorList>
            <person name="Miess H."/>
            <person name="Frediansyhah A."/>
            <person name="Gross H."/>
        </authorList>
    </citation>
    <scope>NUCLEOTIDE SEQUENCE [LARGE SCALE GENOMIC DNA]</scope>
    <source>
        <strain evidence="6 7">DSM 17473</strain>
    </source>
</reference>
<dbReference type="Pfam" id="PF00356">
    <property type="entry name" value="LacI"/>
    <property type="match status" value="1"/>
</dbReference>
<evidence type="ECO:0000259" key="5">
    <source>
        <dbReference type="PROSITE" id="PS50932"/>
    </source>
</evidence>
<evidence type="ECO:0000256" key="1">
    <source>
        <dbReference type="ARBA" id="ARBA00023015"/>
    </source>
</evidence>
<keyword evidence="1" id="KW-0805">Transcription regulation</keyword>
<organism evidence="6 7">
    <name type="scientific">Pseudoduganella lutea</name>
    <dbReference type="NCBI Taxonomy" id="321985"/>
    <lineage>
        <taxon>Bacteria</taxon>
        <taxon>Pseudomonadati</taxon>
        <taxon>Pseudomonadota</taxon>
        <taxon>Betaproteobacteria</taxon>
        <taxon>Burkholderiales</taxon>
        <taxon>Oxalobacteraceae</taxon>
        <taxon>Telluria group</taxon>
        <taxon>Pseudoduganella</taxon>
    </lineage>
</organism>
<accession>A0A4P6KXT3</accession>
<feature type="region of interest" description="Disordered" evidence="4">
    <location>
        <begin position="336"/>
        <end position="360"/>
    </location>
</feature>
<name>A0A4P6KXT3_9BURK</name>
<dbReference type="EMBL" id="CP035913">
    <property type="protein sequence ID" value="QBE63545.1"/>
    <property type="molecule type" value="Genomic_DNA"/>
</dbReference>
<dbReference type="GO" id="GO:0000976">
    <property type="term" value="F:transcription cis-regulatory region binding"/>
    <property type="evidence" value="ECO:0007669"/>
    <property type="project" value="TreeGrafter"/>
</dbReference>
<dbReference type="RefSeq" id="WP_130186667.1">
    <property type="nucleotide sequence ID" value="NZ_CP035913.1"/>
</dbReference>
<dbReference type="PROSITE" id="PS50932">
    <property type="entry name" value="HTH_LACI_2"/>
    <property type="match status" value="1"/>
</dbReference>
<dbReference type="GO" id="GO:0003700">
    <property type="term" value="F:DNA-binding transcription factor activity"/>
    <property type="evidence" value="ECO:0007669"/>
    <property type="project" value="TreeGrafter"/>
</dbReference>
<dbReference type="KEGG" id="plue:EWM63_11650"/>
<gene>
    <name evidence="6" type="ORF">EWM63_11650</name>
</gene>
<keyword evidence="2" id="KW-0238">DNA-binding</keyword>
<evidence type="ECO:0000256" key="4">
    <source>
        <dbReference type="SAM" id="MobiDB-lite"/>
    </source>
</evidence>
<keyword evidence="7" id="KW-1185">Reference proteome</keyword>
<dbReference type="OrthoDB" id="9805642at2"/>
<protein>
    <submittedName>
        <fullName evidence="6">LacI family transcriptional regulator</fullName>
    </submittedName>
</protein>
<dbReference type="Pfam" id="PF13377">
    <property type="entry name" value="Peripla_BP_3"/>
    <property type="match status" value="1"/>
</dbReference>